<dbReference type="Pfam" id="PF19054">
    <property type="entry name" value="DUF5753"/>
    <property type="match status" value="1"/>
</dbReference>
<dbReference type="Proteomes" id="UP000655751">
    <property type="component" value="Unassembled WGS sequence"/>
</dbReference>
<accession>A0A931IBU7</accession>
<dbReference type="Gene3D" id="1.10.260.40">
    <property type="entry name" value="lambda repressor-like DNA-binding domains"/>
    <property type="match status" value="1"/>
</dbReference>
<keyword evidence="3" id="KW-1185">Reference proteome</keyword>
<dbReference type="SUPFAM" id="SSF47413">
    <property type="entry name" value="lambda repressor-like DNA-binding domains"/>
    <property type="match status" value="1"/>
</dbReference>
<dbReference type="SMART" id="SM00530">
    <property type="entry name" value="HTH_XRE"/>
    <property type="match status" value="1"/>
</dbReference>
<dbReference type="EMBL" id="JADMLG010000008">
    <property type="protein sequence ID" value="MBH0778544.1"/>
    <property type="molecule type" value="Genomic_DNA"/>
</dbReference>
<evidence type="ECO:0000259" key="1">
    <source>
        <dbReference type="PROSITE" id="PS50943"/>
    </source>
</evidence>
<dbReference type="AlphaFoldDB" id="A0A931IBU7"/>
<dbReference type="CDD" id="cd00093">
    <property type="entry name" value="HTH_XRE"/>
    <property type="match status" value="1"/>
</dbReference>
<comment type="caution">
    <text evidence="2">The sequence shown here is derived from an EMBL/GenBank/DDBJ whole genome shotgun (WGS) entry which is preliminary data.</text>
</comment>
<dbReference type="InterPro" id="IPR010982">
    <property type="entry name" value="Lambda_DNA-bd_dom_sf"/>
</dbReference>
<proteinExistence type="predicted"/>
<gene>
    <name evidence="2" type="ORF">IT779_19885</name>
</gene>
<dbReference type="GO" id="GO:0003677">
    <property type="term" value="F:DNA binding"/>
    <property type="evidence" value="ECO:0007669"/>
    <property type="project" value="InterPro"/>
</dbReference>
<dbReference type="InterPro" id="IPR043917">
    <property type="entry name" value="DUF5753"/>
</dbReference>
<name>A0A931IBU7_9NOCA</name>
<feature type="domain" description="HTH cro/C1-type" evidence="1">
    <location>
        <begin position="20"/>
        <end position="74"/>
    </location>
</feature>
<sequence length="296" mass="33217">MSVCDSGPSTLPRRQLGRYLRDWRTQAGLTIAEASRLMEWGASTLQRLEKGQAERVRTLDIGELCRIYGIPDDLAEGLKGLAQQVAVTSWWHARGDLIPESFDVYAGLEATAQQFRSYQSETVFGLLRTAEYARTLKHLGNPDDSDVEIERRVQSRLQRQALLTRKVAPATADVILHESVLRRVIGGPRVMAAQLRHLADMSTRGNISLRVLPFSAGLPLGVATGPYTVLEFGLDRKGRAVEPPVVYAQWLSGDLYLERGIDVLRYDRAHECLQRHALDFQSTRHLLRQLAKEYAA</sequence>
<dbReference type="PROSITE" id="PS50943">
    <property type="entry name" value="HTH_CROC1"/>
    <property type="match status" value="1"/>
</dbReference>
<dbReference type="Pfam" id="PF13560">
    <property type="entry name" value="HTH_31"/>
    <property type="match status" value="1"/>
</dbReference>
<evidence type="ECO:0000313" key="3">
    <source>
        <dbReference type="Proteomes" id="UP000655751"/>
    </source>
</evidence>
<reference evidence="2" key="1">
    <citation type="submission" date="2020-11" db="EMBL/GenBank/DDBJ databases">
        <title>Nocardia NEAU-351.nov., a novel actinomycete isolated from the cow dung.</title>
        <authorList>
            <person name="Zhang X."/>
        </authorList>
    </citation>
    <scope>NUCLEOTIDE SEQUENCE</scope>
    <source>
        <strain evidence="2">NEAU-351</strain>
    </source>
</reference>
<organism evidence="2 3">
    <name type="scientific">Nocardia bovistercoris</name>
    <dbReference type="NCBI Taxonomy" id="2785916"/>
    <lineage>
        <taxon>Bacteria</taxon>
        <taxon>Bacillati</taxon>
        <taxon>Actinomycetota</taxon>
        <taxon>Actinomycetes</taxon>
        <taxon>Mycobacteriales</taxon>
        <taxon>Nocardiaceae</taxon>
        <taxon>Nocardia</taxon>
    </lineage>
</organism>
<dbReference type="InterPro" id="IPR001387">
    <property type="entry name" value="Cro/C1-type_HTH"/>
</dbReference>
<evidence type="ECO:0000313" key="2">
    <source>
        <dbReference type="EMBL" id="MBH0778544.1"/>
    </source>
</evidence>
<protein>
    <submittedName>
        <fullName evidence="2">Helix-turn-helix domain-containing protein</fullName>
    </submittedName>
</protein>